<evidence type="ECO:0000256" key="2">
    <source>
        <dbReference type="ARBA" id="ARBA00007069"/>
    </source>
</evidence>
<dbReference type="EMBL" id="WJIE01000007">
    <property type="protein sequence ID" value="MRG95182.1"/>
    <property type="molecule type" value="Genomic_DNA"/>
</dbReference>
<dbReference type="Proteomes" id="UP000440224">
    <property type="component" value="Unassembled WGS sequence"/>
</dbReference>
<feature type="transmembrane region" description="Helical" evidence="8">
    <location>
        <begin position="209"/>
        <end position="230"/>
    </location>
</feature>
<feature type="transmembrane region" description="Helical" evidence="8">
    <location>
        <begin position="108"/>
        <end position="129"/>
    </location>
</feature>
<feature type="transmembrane region" description="Helical" evidence="8">
    <location>
        <begin position="42"/>
        <end position="67"/>
    </location>
</feature>
<dbReference type="CDD" id="cd06261">
    <property type="entry name" value="TM_PBP2"/>
    <property type="match status" value="1"/>
</dbReference>
<dbReference type="InterPro" id="IPR051789">
    <property type="entry name" value="Bact_Polyamine_Transport"/>
</dbReference>
<keyword evidence="7 8" id="KW-0472">Membrane</keyword>
<dbReference type="Pfam" id="PF00528">
    <property type="entry name" value="BPD_transp_1"/>
    <property type="match status" value="1"/>
</dbReference>
<dbReference type="PANTHER" id="PTHR43848:SF2">
    <property type="entry name" value="PUTRESCINE TRANSPORT SYSTEM PERMEASE PROTEIN POTI"/>
    <property type="match status" value="1"/>
</dbReference>
<keyword evidence="5 8" id="KW-0812">Transmembrane</keyword>
<reference evidence="10 11" key="1">
    <citation type="submission" date="2019-10" db="EMBL/GenBank/DDBJ databases">
        <title>A soil myxobacterium in the family Polyangiaceae.</title>
        <authorList>
            <person name="Li Y."/>
            <person name="Wang J."/>
        </authorList>
    </citation>
    <scope>NUCLEOTIDE SEQUENCE [LARGE SCALE GENOMIC DNA]</scope>
    <source>
        <strain evidence="10 11">DSM 14734</strain>
    </source>
</reference>
<dbReference type="GO" id="GO:0055085">
    <property type="term" value="P:transmembrane transport"/>
    <property type="evidence" value="ECO:0007669"/>
    <property type="project" value="InterPro"/>
</dbReference>
<comment type="similarity">
    <text evidence="2">Belongs to the binding-protein-dependent transport system permease family. CysTW subfamily.</text>
</comment>
<evidence type="ECO:0000313" key="10">
    <source>
        <dbReference type="EMBL" id="MRG95182.1"/>
    </source>
</evidence>
<dbReference type="GO" id="GO:0005886">
    <property type="term" value="C:plasma membrane"/>
    <property type="evidence" value="ECO:0007669"/>
    <property type="project" value="UniProtKB-SubCell"/>
</dbReference>
<dbReference type="Gene3D" id="1.10.3720.10">
    <property type="entry name" value="MetI-like"/>
    <property type="match status" value="1"/>
</dbReference>
<dbReference type="InterPro" id="IPR000515">
    <property type="entry name" value="MetI-like"/>
</dbReference>
<dbReference type="OrthoDB" id="9809681at2"/>
<dbReference type="AlphaFoldDB" id="A0A6N7PSM5"/>
<evidence type="ECO:0000259" key="9">
    <source>
        <dbReference type="PROSITE" id="PS50928"/>
    </source>
</evidence>
<evidence type="ECO:0000256" key="1">
    <source>
        <dbReference type="ARBA" id="ARBA00004651"/>
    </source>
</evidence>
<evidence type="ECO:0000313" key="11">
    <source>
        <dbReference type="Proteomes" id="UP000440224"/>
    </source>
</evidence>
<comment type="caution">
    <text evidence="10">The sequence shown here is derived from an EMBL/GenBank/DDBJ whole genome shotgun (WGS) entry which is preliminary data.</text>
</comment>
<evidence type="ECO:0000256" key="3">
    <source>
        <dbReference type="ARBA" id="ARBA00022448"/>
    </source>
</evidence>
<keyword evidence="11" id="KW-1185">Reference proteome</keyword>
<accession>A0A6N7PSM5</accession>
<keyword evidence="6 8" id="KW-1133">Transmembrane helix</keyword>
<evidence type="ECO:0000256" key="5">
    <source>
        <dbReference type="ARBA" id="ARBA00022692"/>
    </source>
</evidence>
<dbReference type="InterPro" id="IPR035906">
    <property type="entry name" value="MetI-like_sf"/>
</dbReference>
<evidence type="ECO:0000256" key="7">
    <source>
        <dbReference type="ARBA" id="ARBA00023136"/>
    </source>
</evidence>
<dbReference type="PROSITE" id="PS50928">
    <property type="entry name" value="ABC_TM1"/>
    <property type="match status" value="1"/>
</dbReference>
<comment type="subcellular location">
    <subcellularLocation>
        <location evidence="1 8">Cell membrane</location>
        <topology evidence="1 8">Multi-pass membrane protein</topology>
    </subcellularLocation>
</comment>
<dbReference type="PANTHER" id="PTHR43848">
    <property type="entry name" value="PUTRESCINE TRANSPORT SYSTEM PERMEASE PROTEIN POTI"/>
    <property type="match status" value="1"/>
</dbReference>
<dbReference type="SUPFAM" id="SSF161098">
    <property type="entry name" value="MetI-like"/>
    <property type="match status" value="1"/>
</dbReference>
<name>A0A6N7PSM5_9BACT</name>
<keyword evidence="3 8" id="KW-0813">Transport</keyword>
<evidence type="ECO:0000256" key="8">
    <source>
        <dbReference type="RuleBase" id="RU363032"/>
    </source>
</evidence>
<keyword evidence="4" id="KW-1003">Cell membrane</keyword>
<feature type="transmembrane region" description="Helical" evidence="8">
    <location>
        <begin position="79"/>
        <end position="102"/>
    </location>
</feature>
<feature type="domain" description="ABC transmembrane type-1" evidence="9">
    <location>
        <begin position="40"/>
        <end position="227"/>
    </location>
</feature>
<protein>
    <submittedName>
        <fullName evidence="10">ABC transporter permease subunit</fullName>
    </submittedName>
</protein>
<sequence length="239" mass="25635">MVVVVVYSFNPESVNVFPMRGFSLRWYQQLFENDELLAALRISVLIALGGTAIGLLLGVPGAIALARHDFPGKRVLERVVLLPLTLPGIVTGVAMLSFFPLIGVPVSLLAVLIGHGTFLIAITLTQVYARLKRLDPSLEEASADLGAPPLTTFRRVVLPNIKTAIIGSALLSFTLSLDEIPVTFFLIAGDNTLPIQIWAMMRRGISPEVNAISTLVFAGSIALILLGTALGGRDKESLH</sequence>
<proteinExistence type="inferred from homology"/>
<evidence type="ECO:0000256" key="6">
    <source>
        <dbReference type="ARBA" id="ARBA00022989"/>
    </source>
</evidence>
<organism evidence="10 11">
    <name type="scientific">Polyangium spumosum</name>
    <dbReference type="NCBI Taxonomy" id="889282"/>
    <lineage>
        <taxon>Bacteria</taxon>
        <taxon>Pseudomonadati</taxon>
        <taxon>Myxococcota</taxon>
        <taxon>Polyangia</taxon>
        <taxon>Polyangiales</taxon>
        <taxon>Polyangiaceae</taxon>
        <taxon>Polyangium</taxon>
    </lineage>
</organism>
<evidence type="ECO:0000256" key="4">
    <source>
        <dbReference type="ARBA" id="ARBA00022475"/>
    </source>
</evidence>
<gene>
    <name evidence="10" type="ORF">GF068_25165</name>
</gene>